<dbReference type="EMBL" id="CP033367">
    <property type="protein sequence ID" value="QKD03497.1"/>
    <property type="molecule type" value="Genomic_DNA"/>
</dbReference>
<gene>
    <name evidence="2" type="ORF">EB235_20010</name>
</gene>
<organism evidence="2 3">
    <name type="scientific">Mesorhizobium loti R88b</name>
    <dbReference type="NCBI Taxonomy" id="935548"/>
    <lineage>
        <taxon>Bacteria</taxon>
        <taxon>Pseudomonadati</taxon>
        <taxon>Pseudomonadota</taxon>
        <taxon>Alphaproteobacteria</taxon>
        <taxon>Hyphomicrobiales</taxon>
        <taxon>Phyllobacteriaceae</taxon>
        <taxon>Mesorhizobium</taxon>
    </lineage>
</organism>
<dbReference type="Proteomes" id="UP000503017">
    <property type="component" value="Chromosome"/>
</dbReference>
<feature type="domain" description="Rap1a immunity protein" evidence="1">
    <location>
        <begin position="15"/>
        <end position="106"/>
    </location>
</feature>
<reference evidence="2 3" key="1">
    <citation type="submission" date="2018-10" db="EMBL/GenBank/DDBJ databases">
        <authorList>
            <person name="Perry B.J."/>
            <person name="Sullivan J.T."/>
            <person name="Murphy R.J.T."/>
            <person name="Ramsay J.P."/>
            <person name="Ronson C.W."/>
        </authorList>
    </citation>
    <scope>NUCLEOTIDE SEQUENCE [LARGE SCALE GENOMIC DNA]</scope>
    <source>
        <strain evidence="2 3">R88b</strain>
    </source>
</reference>
<evidence type="ECO:0000313" key="2">
    <source>
        <dbReference type="EMBL" id="QKD03497.1"/>
    </source>
</evidence>
<accession>A0A6M7WMY0</accession>
<evidence type="ECO:0000259" key="1">
    <source>
        <dbReference type="Pfam" id="PF18602"/>
    </source>
</evidence>
<proteinExistence type="predicted"/>
<dbReference type="InterPro" id="IPR041238">
    <property type="entry name" value="Rap1a"/>
</dbReference>
<dbReference type="AlphaFoldDB" id="A0A6M7WMY0"/>
<dbReference type="Pfam" id="PF18602">
    <property type="entry name" value="Rap1a"/>
    <property type="match status" value="1"/>
</dbReference>
<sequence>MLVASTISAQAGFFTGNELHNLCTSSPGFAQGYVIGVADLTDLNVGVIDQATGKPVVPNKFICIPEGVVAQQVTDIACKYLEDHPENRQSPAPILVYQALLAAWRCPQQ</sequence>
<dbReference type="Gene3D" id="1.10.890.40">
    <property type="match status" value="1"/>
</dbReference>
<evidence type="ECO:0000313" key="3">
    <source>
        <dbReference type="Proteomes" id="UP000503017"/>
    </source>
</evidence>
<name>A0A6M7WMY0_RHILI</name>
<protein>
    <recommendedName>
        <fullName evidence="1">Rap1a immunity protein domain-containing protein</fullName>
    </recommendedName>
</protein>